<dbReference type="AlphaFoldDB" id="A0A4P7GHV7"/>
<keyword evidence="3 6" id="KW-0808">Transferase</keyword>
<feature type="compositionally biased region" description="Basic and acidic residues" evidence="4">
    <location>
        <begin position="13"/>
        <end position="22"/>
    </location>
</feature>
<feature type="region of interest" description="Disordered" evidence="4">
    <location>
        <begin position="1"/>
        <end position="22"/>
    </location>
</feature>
<dbReference type="PANTHER" id="PTHR43191">
    <property type="entry name" value="RRNA METHYLTRANSFERASE 3"/>
    <property type="match status" value="1"/>
</dbReference>
<evidence type="ECO:0000256" key="1">
    <source>
        <dbReference type="ARBA" id="ARBA00007228"/>
    </source>
</evidence>
<evidence type="ECO:0000313" key="7">
    <source>
        <dbReference type="Proteomes" id="UP000294894"/>
    </source>
</evidence>
<proteinExistence type="inferred from homology"/>
<dbReference type="InterPro" id="IPR053888">
    <property type="entry name" value="MRM3-like_sub_bind"/>
</dbReference>
<dbReference type="GO" id="GO:0005737">
    <property type="term" value="C:cytoplasm"/>
    <property type="evidence" value="ECO:0007669"/>
    <property type="project" value="UniProtKB-ARBA"/>
</dbReference>
<dbReference type="InterPro" id="IPR051259">
    <property type="entry name" value="rRNA_Methyltransferase"/>
</dbReference>
<dbReference type="InterPro" id="IPR001537">
    <property type="entry name" value="SpoU_MeTrfase"/>
</dbReference>
<dbReference type="Proteomes" id="UP000294894">
    <property type="component" value="Chromosome"/>
</dbReference>
<accession>A0A4P7GHV7</accession>
<dbReference type="InterPro" id="IPR029028">
    <property type="entry name" value="Alpha/beta_knot_MTases"/>
</dbReference>
<dbReference type="SMART" id="SM00967">
    <property type="entry name" value="SpoU_sub_bind"/>
    <property type="match status" value="1"/>
</dbReference>
<evidence type="ECO:0000256" key="2">
    <source>
        <dbReference type="ARBA" id="ARBA00022603"/>
    </source>
</evidence>
<gene>
    <name evidence="6" type="ORF">EXE57_02790</name>
</gene>
<dbReference type="KEGG" id="noy:EXE57_02790"/>
<protein>
    <submittedName>
        <fullName evidence="6">RNA methyltransferase</fullName>
    </submittedName>
</protein>
<dbReference type="GO" id="GO:0008173">
    <property type="term" value="F:RNA methyltransferase activity"/>
    <property type="evidence" value="ECO:0007669"/>
    <property type="project" value="InterPro"/>
</dbReference>
<dbReference type="GO" id="GO:0032259">
    <property type="term" value="P:methylation"/>
    <property type="evidence" value="ECO:0007669"/>
    <property type="project" value="UniProtKB-KW"/>
</dbReference>
<dbReference type="Gene3D" id="3.30.1330.30">
    <property type="match status" value="1"/>
</dbReference>
<dbReference type="RefSeq" id="WP_135073804.1">
    <property type="nucleotide sequence ID" value="NZ_CP038267.1"/>
</dbReference>
<feature type="domain" description="RNA 2-O ribose methyltransferase substrate binding" evidence="5">
    <location>
        <begin position="33"/>
        <end position="107"/>
    </location>
</feature>
<keyword evidence="7" id="KW-1185">Reference proteome</keyword>
<comment type="similarity">
    <text evidence="1">Belongs to the class IV-like SAM-binding methyltransferase superfamily. RNA methyltransferase TrmH family.</text>
</comment>
<evidence type="ECO:0000256" key="3">
    <source>
        <dbReference type="ARBA" id="ARBA00022679"/>
    </source>
</evidence>
<reference evidence="6 7" key="1">
    <citation type="submission" date="2019-03" db="EMBL/GenBank/DDBJ databases">
        <title>Three New Species of Nocardioides, Nocardioides euryhalodurans sp. nov., Nocardioides seonyuensis sp. nov. and Nocardioides eburneoflavus sp. nov., Iolated from Soil.</title>
        <authorList>
            <person name="Roh S.G."/>
            <person name="Lee C."/>
            <person name="Kim M.-K."/>
            <person name="Kim S.B."/>
        </authorList>
    </citation>
    <scope>NUCLEOTIDE SEQUENCE [LARGE SCALE GENOMIC DNA]</scope>
    <source>
        <strain evidence="6 7">MMS17-SY117</strain>
    </source>
</reference>
<dbReference type="OrthoDB" id="9794400at2"/>
<dbReference type="EMBL" id="CP038267">
    <property type="protein sequence ID" value="QBR91314.1"/>
    <property type="molecule type" value="Genomic_DNA"/>
</dbReference>
<dbReference type="CDD" id="cd18095">
    <property type="entry name" value="SpoU-like_rRNA-MTase"/>
    <property type="match status" value="1"/>
</dbReference>
<keyword evidence="2 6" id="KW-0489">Methyltransferase</keyword>
<organism evidence="6 7">
    <name type="scientific">Nocardioides euryhalodurans</name>
    <dbReference type="NCBI Taxonomy" id="2518370"/>
    <lineage>
        <taxon>Bacteria</taxon>
        <taxon>Bacillati</taxon>
        <taxon>Actinomycetota</taxon>
        <taxon>Actinomycetes</taxon>
        <taxon>Propionibacteriales</taxon>
        <taxon>Nocardioidaceae</taxon>
        <taxon>Nocardioides</taxon>
    </lineage>
</organism>
<dbReference type="Pfam" id="PF00588">
    <property type="entry name" value="SpoU_methylase"/>
    <property type="match status" value="1"/>
</dbReference>
<name>A0A4P7GHV7_9ACTN</name>
<dbReference type="GO" id="GO:0006396">
    <property type="term" value="P:RNA processing"/>
    <property type="evidence" value="ECO:0007669"/>
    <property type="project" value="InterPro"/>
</dbReference>
<dbReference type="SUPFAM" id="SSF75217">
    <property type="entry name" value="alpha/beta knot"/>
    <property type="match status" value="1"/>
</dbReference>
<dbReference type="Gene3D" id="3.40.1280.10">
    <property type="match status" value="1"/>
</dbReference>
<dbReference type="InterPro" id="IPR029026">
    <property type="entry name" value="tRNA_m1G_MTases_N"/>
</dbReference>
<dbReference type="InterPro" id="IPR029064">
    <property type="entry name" value="Ribosomal_eL30-like_sf"/>
</dbReference>
<dbReference type="Pfam" id="PF22435">
    <property type="entry name" value="MRM3-like_sub_bind"/>
    <property type="match status" value="1"/>
</dbReference>
<sequence>MTQHQPLAASNARVKEARRLSRRPERTERRLFLADGPKAVEGALSVPGCVVEVFATAAATDELATLRAEAEAAGAVWTPVVDKALAALSESVTPAGVVAVCRFLDRPAAHVLDGLDLAVLCADVRDPGNAGTVIRTADAVGAGGVVLAGHSVDAYNAKTVRASVGSIFHLPLAVAADPAEVVGQARGAGMTVLAADGVGEVDLFDADELLRGPVAWLFGNEAWGLPAELAALADHRVAIPIPGRAESLNLATAAAVCLYATARVRG</sequence>
<dbReference type="SUPFAM" id="SSF55315">
    <property type="entry name" value="L30e-like"/>
    <property type="match status" value="1"/>
</dbReference>
<dbReference type="GO" id="GO:0003723">
    <property type="term" value="F:RNA binding"/>
    <property type="evidence" value="ECO:0007669"/>
    <property type="project" value="InterPro"/>
</dbReference>
<dbReference type="PANTHER" id="PTHR43191:SF2">
    <property type="entry name" value="RRNA METHYLTRANSFERASE 3, MITOCHONDRIAL"/>
    <property type="match status" value="1"/>
</dbReference>
<evidence type="ECO:0000259" key="5">
    <source>
        <dbReference type="SMART" id="SM00967"/>
    </source>
</evidence>
<evidence type="ECO:0000313" key="6">
    <source>
        <dbReference type="EMBL" id="QBR91314.1"/>
    </source>
</evidence>
<dbReference type="InterPro" id="IPR013123">
    <property type="entry name" value="SpoU_subst-bd"/>
</dbReference>
<evidence type="ECO:0000256" key="4">
    <source>
        <dbReference type="SAM" id="MobiDB-lite"/>
    </source>
</evidence>